<dbReference type="InterPro" id="IPR001482">
    <property type="entry name" value="T2SS/T4SS_dom"/>
</dbReference>
<accession>A0A9D5Q5W6</accession>
<name>A0A9D5Q5W6_9BACT</name>
<feature type="domain" description="Bacterial type II secretion system protein E" evidence="4">
    <location>
        <begin position="203"/>
        <end position="601"/>
    </location>
</feature>
<dbReference type="InterPro" id="IPR027417">
    <property type="entry name" value="P-loop_NTPase"/>
</dbReference>
<dbReference type="PANTHER" id="PTHR30258">
    <property type="entry name" value="TYPE II SECRETION SYSTEM PROTEIN GSPE-RELATED"/>
    <property type="match status" value="1"/>
</dbReference>
<evidence type="ECO:0000313" key="7">
    <source>
        <dbReference type="Proteomes" id="UP000649604"/>
    </source>
</evidence>
<feature type="domain" description="Type II secretion system protein GspE N-terminal" evidence="5">
    <location>
        <begin position="57"/>
        <end position="148"/>
    </location>
</feature>
<dbReference type="PANTHER" id="PTHR30258:SF1">
    <property type="entry name" value="PROTEIN TRANSPORT PROTEIN HOFB HOMOLOG"/>
    <property type="match status" value="1"/>
</dbReference>
<dbReference type="GO" id="GO:0005886">
    <property type="term" value="C:plasma membrane"/>
    <property type="evidence" value="ECO:0007669"/>
    <property type="project" value="TreeGrafter"/>
</dbReference>
<dbReference type="GO" id="GO:0005524">
    <property type="term" value="F:ATP binding"/>
    <property type="evidence" value="ECO:0007669"/>
    <property type="project" value="UniProtKB-KW"/>
</dbReference>
<dbReference type="SUPFAM" id="SSF52540">
    <property type="entry name" value="P-loop containing nucleoside triphosphate hydrolases"/>
    <property type="match status" value="1"/>
</dbReference>
<reference evidence="6" key="1">
    <citation type="submission" date="2019-11" db="EMBL/GenBank/DDBJ databases">
        <title>Microbial mats filling the niche in hypersaline microbial mats.</title>
        <authorList>
            <person name="Wong H.L."/>
            <person name="Macleod F.I."/>
            <person name="White R.A. III"/>
            <person name="Burns B.P."/>
        </authorList>
    </citation>
    <scope>NUCLEOTIDE SEQUENCE</scope>
    <source>
        <strain evidence="6">Rbin_158</strain>
    </source>
</reference>
<dbReference type="AlphaFoldDB" id="A0A9D5Q5W6"/>
<comment type="caution">
    <text evidence="6">The sequence shown here is derived from an EMBL/GenBank/DDBJ whole genome shotgun (WGS) entry which is preliminary data.</text>
</comment>
<gene>
    <name evidence="6" type="ORF">GF339_08815</name>
</gene>
<dbReference type="GO" id="GO:0016887">
    <property type="term" value="F:ATP hydrolysis activity"/>
    <property type="evidence" value="ECO:0007669"/>
    <property type="project" value="TreeGrafter"/>
</dbReference>
<evidence type="ECO:0008006" key="8">
    <source>
        <dbReference type="Google" id="ProtNLM"/>
    </source>
</evidence>
<evidence type="ECO:0000256" key="3">
    <source>
        <dbReference type="ARBA" id="ARBA00022840"/>
    </source>
</evidence>
<dbReference type="Gene3D" id="3.40.50.300">
    <property type="entry name" value="P-loop containing nucleotide triphosphate hydrolases"/>
    <property type="match status" value="1"/>
</dbReference>
<dbReference type="InterPro" id="IPR007831">
    <property type="entry name" value="T2SS_GspE_N"/>
</dbReference>
<evidence type="ECO:0000256" key="1">
    <source>
        <dbReference type="ARBA" id="ARBA00006611"/>
    </source>
</evidence>
<dbReference type="SUPFAM" id="SSF160246">
    <property type="entry name" value="EspE N-terminal domain-like"/>
    <property type="match status" value="1"/>
</dbReference>
<protein>
    <recommendedName>
        <fullName evidence="8">Type II secretion system protein E</fullName>
    </recommendedName>
</protein>
<dbReference type="Proteomes" id="UP000649604">
    <property type="component" value="Unassembled WGS sequence"/>
</dbReference>
<evidence type="ECO:0000256" key="2">
    <source>
        <dbReference type="ARBA" id="ARBA00022741"/>
    </source>
</evidence>
<dbReference type="EMBL" id="WJJP01000276">
    <property type="protein sequence ID" value="MBD3324672.1"/>
    <property type="molecule type" value="Genomic_DNA"/>
</dbReference>
<dbReference type="Pfam" id="PF00437">
    <property type="entry name" value="T2SSE"/>
    <property type="match status" value="1"/>
</dbReference>
<dbReference type="Pfam" id="PF05157">
    <property type="entry name" value="MshEN"/>
    <property type="match status" value="1"/>
</dbReference>
<evidence type="ECO:0000259" key="5">
    <source>
        <dbReference type="Pfam" id="PF05157"/>
    </source>
</evidence>
<keyword evidence="3" id="KW-0067">ATP-binding</keyword>
<evidence type="ECO:0000313" key="6">
    <source>
        <dbReference type="EMBL" id="MBD3324672.1"/>
    </source>
</evidence>
<organism evidence="6 7">
    <name type="scientific">candidate division KSB3 bacterium</name>
    <dbReference type="NCBI Taxonomy" id="2044937"/>
    <lineage>
        <taxon>Bacteria</taxon>
        <taxon>candidate division KSB3</taxon>
    </lineage>
</organism>
<dbReference type="InterPro" id="IPR037257">
    <property type="entry name" value="T2SS_E_N_sf"/>
</dbReference>
<comment type="similarity">
    <text evidence="1">Belongs to the GSP E family.</text>
</comment>
<sequence length="606" mass="67598">MEDKVLKLLRDDQVITEEQFQQVVQECEHADVSFDVALERLGILTEDQLLEFLSGKFRIPVVDWDAYAADQELLALIPEAVALKYTVFPLVLERGKRQNKITLAVADPTNVSAIDDIRFMTSGIVRPELATVRAIQQAIQTYYGGQGEAGVAAQTTSAAPASRSFGEHFTKSGIQALDALLPRLRTSNELEPEAPDPLGRLDHDHPSTQLLLNLLDTAVERGCSEIHLDPYGHEYRVRLGLHGLLHHHALVPNQAGREIALQLRRIVHPAEAATAPEHAPVKWAESVYTTHIQQKFLTLLLRFYPTPFGEKVVITLKNGTAALTIEDLGIEDPLLKTFNRMLTKPQGILLVVSPPGHGKTTTVQAIMRKYAQAQLTVTSLEHDIETCLPGVTHIPVQDHHPPREWYSLLSYINPDLLAFDTVSPSLLARLTMAFASNALVLASIPAQDFADGLCSFLTAFPVTFDLPLPKILPFLLETLNGVVAQRLIRTLCPHCKEHVPLADQDATLLRWLRGTEQDVHDDMPVYSAKGCHECMETGYRGQTGLFDILRIDKHIKQFLLQDQMISSVQLRQFWEKMPGATIKRQGFQKICEGTTSPAEIRRVLTR</sequence>
<evidence type="ECO:0000259" key="4">
    <source>
        <dbReference type="Pfam" id="PF00437"/>
    </source>
</evidence>
<keyword evidence="2" id="KW-0547">Nucleotide-binding</keyword>
<proteinExistence type="inferred from homology"/>
<dbReference type="Gene3D" id="3.30.300.160">
    <property type="entry name" value="Type II secretion system, protein E, N-terminal domain"/>
    <property type="match status" value="1"/>
</dbReference>
<dbReference type="Gene3D" id="3.30.450.90">
    <property type="match status" value="1"/>
</dbReference>